<proteinExistence type="predicted"/>
<dbReference type="InterPro" id="IPR029046">
    <property type="entry name" value="LolA/LolB/LppX"/>
</dbReference>
<organism evidence="3 4">
    <name type="scientific">Dyadobacter psychrotolerans</name>
    <dbReference type="NCBI Taxonomy" id="2541721"/>
    <lineage>
        <taxon>Bacteria</taxon>
        <taxon>Pseudomonadati</taxon>
        <taxon>Bacteroidota</taxon>
        <taxon>Cytophagia</taxon>
        <taxon>Cytophagales</taxon>
        <taxon>Spirosomataceae</taxon>
        <taxon>Dyadobacter</taxon>
    </lineage>
</organism>
<dbReference type="SUPFAM" id="SSF89392">
    <property type="entry name" value="Prokaryotic lipoproteins and lipoprotein localization factors"/>
    <property type="match status" value="1"/>
</dbReference>
<dbReference type="Pfam" id="PF03548">
    <property type="entry name" value="LolA"/>
    <property type="match status" value="1"/>
</dbReference>
<gene>
    <name evidence="3" type="ORF">E0F88_28720</name>
</gene>
<keyword evidence="4" id="KW-1185">Reference proteome</keyword>
<dbReference type="RefSeq" id="WP_131961786.1">
    <property type="nucleotide sequence ID" value="NZ_SMFL01000016.1"/>
</dbReference>
<reference evidence="3 4" key="1">
    <citation type="submission" date="2019-03" db="EMBL/GenBank/DDBJ databases">
        <title>Dyadobacter AR-3-6 sp. nov., isolated from arctic soil.</title>
        <authorList>
            <person name="Chaudhary D.K."/>
        </authorList>
    </citation>
    <scope>NUCLEOTIDE SEQUENCE [LARGE SCALE GENOMIC DNA]</scope>
    <source>
        <strain evidence="3 4">AR-3-6</strain>
    </source>
</reference>
<dbReference type="Proteomes" id="UP000294850">
    <property type="component" value="Unassembled WGS sequence"/>
</dbReference>
<evidence type="ECO:0000313" key="4">
    <source>
        <dbReference type="Proteomes" id="UP000294850"/>
    </source>
</evidence>
<protein>
    <submittedName>
        <fullName evidence="3">Outer membrane lipoprotein carrier protein LolA</fullName>
    </submittedName>
</protein>
<keyword evidence="3" id="KW-0449">Lipoprotein</keyword>
<name>A0A4V2Z2V4_9BACT</name>
<dbReference type="InterPro" id="IPR004564">
    <property type="entry name" value="OM_lipoprot_carrier_LolA-like"/>
</dbReference>
<dbReference type="Gene3D" id="2.50.20.10">
    <property type="entry name" value="Lipoprotein localisation LolA/LolB/LppX"/>
    <property type="match status" value="1"/>
</dbReference>
<dbReference type="CDD" id="cd16325">
    <property type="entry name" value="LolA"/>
    <property type="match status" value="1"/>
</dbReference>
<dbReference type="PANTHER" id="PTHR35869:SF1">
    <property type="entry name" value="OUTER-MEMBRANE LIPOPROTEIN CARRIER PROTEIN"/>
    <property type="match status" value="1"/>
</dbReference>
<sequence length="209" mass="23716">MLKYKLIFAILVLVGQTGFAQVYKAVADPAKVLSELKKSSAAANTIQADFKEEKYLAVLKDPEKSSGIFYYKKNDKMRWEQQQPFKYVILINGDKLRVQDAGKEKNVGSAGRMAGQIKELMIGLVNGDFQDNKAFKQSFAENGELYQVTLLPVSKRLKNVYSKITLVFPKSTLRLKELTFFEKGGDKSIMRFQNERINQPIAESLFVNL</sequence>
<accession>A0A4V2Z2V4</accession>
<keyword evidence="1 2" id="KW-0732">Signal</keyword>
<evidence type="ECO:0000256" key="2">
    <source>
        <dbReference type="SAM" id="SignalP"/>
    </source>
</evidence>
<feature type="chain" id="PRO_5020934450" evidence="2">
    <location>
        <begin position="21"/>
        <end position="209"/>
    </location>
</feature>
<evidence type="ECO:0000313" key="3">
    <source>
        <dbReference type="EMBL" id="TDE10278.1"/>
    </source>
</evidence>
<dbReference type="AlphaFoldDB" id="A0A4V2Z2V4"/>
<comment type="caution">
    <text evidence="3">The sequence shown here is derived from an EMBL/GenBank/DDBJ whole genome shotgun (WGS) entry which is preliminary data.</text>
</comment>
<feature type="signal peptide" evidence="2">
    <location>
        <begin position="1"/>
        <end position="20"/>
    </location>
</feature>
<dbReference type="OrthoDB" id="1027451at2"/>
<evidence type="ECO:0000256" key="1">
    <source>
        <dbReference type="ARBA" id="ARBA00022729"/>
    </source>
</evidence>
<dbReference type="PANTHER" id="PTHR35869">
    <property type="entry name" value="OUTER-MEMBRANE LIPOPROTEIN CARRIER PROTEIN"/>
    <property type="match status" value="1"/>
</dbReference>
<dbReference type="EMBL" id="SMFL01000016">
    <property type="protein sequence ID" value="TDE10278.1"/>
    <property type="molecule type" value="Genomic_DNA"/>
</dbReference>